<dbReference type="STRING" id="8010.ENSELUP00000018178"/>
<evidence type="ECO:0000256" key="24">
    <source>
        <dbReference type="ARBA" id="ARBA00075658"/>
    </source>
</evidence>
<reference evidence="30" key="3">
    <citation type="submission" date="2025-08" db="UniProtKB">
        <authorList>
            <consortium name="Ensembl"/>
        </authorList>
    </citation>
    <scope>IDENTIFICATION</scope>
</reference>
<evidence type="ECO:0000256" key="6">
    <source>
        <dbReference type="ARBA" id="ARBA00022630"/>
    </source>
</evidence>
<dbReference type="InterPro" id="IPR035587">
    <property type="entry name" value="DUS-like_FMN-bd"/>
</dbReference>
<feature type="domain" description="DUS-like FMN-binding" evidence="27">
    <location>
        <begin position="25"/>
        <end position="283"/>
    </location>
</feature>
<dbReference type="OMA" id="QRPHHDI"/>
<dbReference type="GO" id="GO:0102266">
    <property type="term" value="F:tRNA-dihydrouridine20a synthase activity"/>
    <property type="evidence" value="ECO:0007669"/>
    <property type="project" value="UniProtKB-EC"/>
</dbReference>
<keyword evidence="13 26" id="KW-1133">Transmembrane helix</keyword>
<keyword evidence="11" id="KW-0256">Endoplasmic reticulum</keyword>
<keyword evidence="5" id="KW-0813">Transport</keyword>
<feature type="transmembrane region" description="Helical" evidence="26">
    <location>
        <begin position="424"/>
        <end position="441"/>
    </location>
</feature>
<dbReference type="CTD" id="11062"/>
<evidence type="ECO:0000256" key="9">
    <source>
        <dbReference type="ARBA" id="ARBA00022694"/>
    </source>
</evidence>
<dbReference type="GO" id="GO:0050660">
    <property type="term" value="F:flavin adenine dinucleotide binding"/>
    <property type="evidence" value="ECO:0007669"/>
    <property type="project" value="InterPro"/>
</dbReference>
<keyword evidence="8 26" id="KW-0812">Transmembrane</keyword>
<evidence type="ECO:0000259" key="28">
    <source>
        <dbReference type="Pfam" id="PF05529"/>
    </source>
</evidence>
<feature type="transmembrane region" description="Helical" evidence="26">
    <location>
        <begin position="368"/>
        <end position="385"/>
    </location>
</feature>
<dbReference type="Pfam" id="PF05529">
    <property type="entry name" value="Bap31"/>
    <property type="match status" value="1"/>
</dbReference>
<comment type="similarity">
    <text evidence="4">Belongs to the BCAP29/BCAP31 family.</text>
</comment>
<dbReference type="AlphaFoldDB" id="A0A3P8YNJ2"/>
<comment type="catalytic activity">
    <reaction evidence="18">
        <text>5,6-dihydrouridine(20a) in tRNA + NAD(+) = uridine(20a) in tRNA + NADH + H(+)</text>
        <dbReference type="Rhea" id="RHEA:53348"/>
        <dbReference type="Rhea" id="RHEA-COMP:13535"/>
        <dbReference type="Rhea" id="RHEA-COMP:13536"/>
        <dbReference type="ChEBI" id="CHEBI:15378"/>
        <dbReference type="ChEBI" id="CHEBI:57540"/>
        <dbReference type="ChEBI" id="CHEBI:57945"/>
        <dbReference type="ChEBI" id="CHEBI:65315"/>
        <dbReference type="ChEBI" id="CHEBI:74443"/>
        <dbReference type="EC" id="1.3.1.90"/>
    </reaction>
    <physiologicalReaction direction="right-to-left" evidence="18">
        <dbReference type="Rhea" id="RHEA:53350"/>
    </physiologicalReaction>
</comment>
<evidence type="ECO:0000256" key="11">
    <source>
        <dbReference type="ARBA" id="ARBA00022824"/>
    </source>
</evidence>
<dbReference type="InterPro" id="IPR040463">
    <property type="entry name" value="BAP29/BAP31_N"/>
</dbReference>
<feature type="coiled-coil region" evidence="25">
    <location>
        <begin position="461"/>
        <end position="550"/>
    </location>
</feature>
<evidence type="ECO:0000256" key="25">
    <source>
        <dbReference type="SAM" id="Coils"/>
    </source>
</evidence>
<reference evidence="30" key="4">
    <citation type="submission" date="2025-09" db="UniProtKB">
        <authorList>
            <consortium name="Ensembl"/>
        </authorList>
    </citation>
    <scope>IDENTIFICATION</scope>
</reference>
<evidence type="ECO:0000256" key="3">
    <source>
        <dbReference type="ARBA" id="ARBA00004477"/>
    </source>
</evidence>
<evidence type="ECO:0000256" key="8">
    <source>
        <dbReference type="ARBA" id="ARBA00022692"/>
    </source>
</evidence>
<evidence type="ECO:0000256" key="23">
    <source>
        <dbReference type="ARBA" id="ARBA00073608"/>
    </source>
</evidence>
<keyword evidence="31" id="KW-1185">Reference proteome</keyword>
<keyword evidence="7" id="KW-0288">FMN</keyword>
<evidence type="ECO:0000256" key="18">
    <source>
        <dbReference type="ARBA" id="ARBA00051779"/>
    </source>
</evidence>
<feature type="domain" description="BAP29/BAP31 transmembrane" evidence="28">
    <location>
        <begin position="322"/>
        <end position="455"/>
    </location>
</feature>
<comment type="function">
    <text evidence="2">Catalyzes the synthesis of dihydrouridine, a modified base found in the D-loop of most tRNAs.</text>
</comment>
<comment type="similarity">
    <text evidence="21">Belongs to the Dus family. Dus4 subfamily.</text>
</comment>
<evidence type="ECO:0000256" key="21">
    <source>
        <dbReference type="ARBA" id="ARBA00060741"/>
    </source>
</evidence>
<dbReference type="GO" id="GO:0006915">
    <property type="term" value="P:apoptotic process"/>
    <property type="evidence" value="ECO:0007669"/>
    <property type="project" value="UniProtKB-KW"/>
</dbReference>
<dbReference type="InterPro" id="IPR041672">
    <property type="entry name" value="Bap31/Bap29_C"/>
</dbReference>
<evidence type="ECO:0000256" key="19">
    <source>
        <dbReference type="ARBA" id="ARBA00051932"/>
    </source>
</evidence>
<reference evidence="31" key="1">
    <citation type="journal article" date="2014" name="PLoS ONE">
        <title>The genome and linkage map of the northern pike (Esox lucius): conserved synteny revealed between the salmonid sister group and the Neoteleostei.</title>
        <authorList>
            <person name="Rondeau E.B."/>
            <person name="Minkley D.R."/>
            <person name="Leong J.S."/>
            <person name="Messmer A.M."/>
            <person name="Jantzen J.R."/>
            <person name="von Schalburg K.R."/>
            <person name="Lemon C."/>
            <person name="Bird N.H."/>
            <person name="Koop B.F."/>
        </authorList>
    </citation>
    <scope>NUCLEOTIDE SEQUENCE</scope>
</reference>
<evidence type="ECO:0000256" key="22">
    <source>
        <dbReference type="ARBA" id="ARBA00066483"/>
    </source>
</evidence>
<reference evidence="30" key="2">
    <citation type="submission" date="2020-02" db="EMBL/GenBank/DDBJ databases">
        <title>Esox lucius (northern pike) genome, fEsoLuc1, primary haplotype.</title>
        <authorList>
            <person name="Myers G."/>
            <person name="Karagic N."/>
            <person name="Meyer A."/>
            <person name="Pippel M."/>
            <person name="Reichard M."/>
            <person name="Winkler S."/>
            <person name="Tracey A."/>
            <person name="Sims Y."/>
            <person name="Howe K."/>
            <person name="Rhie A."/>
            <person name="Formenti G."/>
            <person name="Durbin R."/>
            <person name="Fedrigo O."/>
            <person name="Jarvis E.D."/>
        </authorList>
    </citation>
    <scope>NUCLEOTIDE SEQUENCE [LARGE SCALE GENOMIC DNA]</scope>
</reference>
<comment type="catalytic activity">
    <reaction evidence="19">
        <text>5,6-dihydrouridine(20b) in tRNA + NAD(+) = uridine(20b) in tRNA + NADH + H(+)</text>
        <dbReference type="Rhea" id="RHEA:53352"/>
        <dbReference type="Rhea" id="RHEA-COMP:13537"/>
        <dbReference type="Rhea" id="RHEA-COMP:13538"/>
        <dbReference type="ChEBI" id="CHEBI:15378"/>
        <dbReference type="ChEBI" id="CHEBI:57540"/>
        <dbReference type="ChEBI" id="CHEBI:57945"/>
        <dbReference type="ChEBI" id="CHEBI:65315"/>
        <dbReference type="ChEBI" id="CHEBI:74443"/>
        <dbReference type="EC" id="1.3.1.90"/>
    </reaction>
    <physiologicalReaction direction="right-to-left" evidence="19">
        <dbReference type="Rhea" id="RHEA:53354"/>
    </physiologicalReaction>
</comment>
<comment type="catalytic activity">
    <reaction evidence="20">
        <text>5,6-dihydrouridine(20a) in tRNA + NADP(+) = uridine(20a) in tRNA + NADPH + H(+)</text>
        <dbReference type="Rhea" id="RHEA:53344"/>
        <dbReference type="Rhea" id="RHEA-COMP:13535"/>
        <dbReference type="Rhea" id="RHEA-COMP:13536"/>
        <dbReference type="ChEBI" id="CHEBI:15378"/>
        <dbReference type="ChEBI" id="CHEBI:57783"/>
        <dbReference type="ChEBI" id="CHEBI:58349"/>
        <dbReference type="ChEBI" id="CHEBI:65315"/>
        <dbReference type="ChEBI" id="CHEBI:74443"/>
        <dbReference type="EC" id="1.3.1.90"/>
    </reaction>
    <physiologicalReaction direction="right-to-left" evidence="20">
        <dbReference type="Rhea" id="RHEA:53346"/>
    </physiologicalReaction>
</comment>
<proteinExistence type="inferred from homology"/>
<dbReference type="FunFam" id="3.20.20.70:FF:000100">
    <property type="entry name" value="tRNA-dihydrouridine synthase"/>
    <property type="match status" value="1"/>
</dbReference>
<keyword evidence="9" id="KW-0819">tRNA processing</keyword>
<accession>A0A3P8YNJ2</accession>
<evidence type="ECO:0000256" key="16">
    <source>
        <dbReference type="ARBA" id="ARBA00023136"/>
    </source>
</evidence>
<dbReference type="GO" id="GO:0015031">
    <property type="term" value="P:protein transport"/>
    <property type="evidence" value="ECO:0007669"/>
    <property type="project" value="UniProtKB-KW"/>
</dbReference>
<dbReference type="GO" id="GO:0005789">
    <property type="term" value="C:endoplasmic reticulum membrane"/>
    <property type="evidence" value="ECO:0007669"/>
    <property type="project" value="UniProtKB-SubCell"/>
</dbReference>
<feature type="transmembrane region" description="Helical" evidence="26">
    <location>
        <begin position="326"/>
        <end position="348"/>
    </location>
</feature>
<dbReference type="Proteomes" id="UP000265140">
    <property type="component" value="Chromosome 23"/>
</dbReference>
<dbReference type="GeneID" id="105027510"/>
<evidence type="ECO:0000259" key="29">
    <source>
        <dbReference type="Pfam" id="PF18035"/>
    </source>
</evidence>
<dbReference type="Pfam" id="PF01207">
    <property type="entry name" value="Dus"/>
    <property type="match status" value="1"/>
</dbReference>
<evidence type="ECO:0000256" key="4">
    <source>
        <dbReference type="ARBA" id="ARBA00007956"/>
    </source>
</evidence>
<dbReference type="Bgee" id="ENSELUG00000017740">
    <property type="expression patterns" value="Expressed in ovary and 14 other cell types or tissues"/>
</dbReference>
<evidence type="ECO:0000256" key="10">
    <source>
        <dbReference type="ARBA" id="ARBA00022703"/>
    </source>
</evidence>
<feature type="domain" description="Bap31/Bap29 cytoplasmic coiled-coil" evidence="29">
    <location>
        <begin position="501"/>
        <end position="556"/>
    </location>
</feature>
<evidence type="ECO:0000259" key="27">
    <source>
        <dbReference type="Pfam" id="PF01207"/>
    </source>
</evidence>
<comment type="subcellular location">
    <subcellularLocation>
        <location evidence="3">Endoplasmic reticulum membrane</location>
        <topology evidence="3">Multi-pass membrane protein</topology>
    </subcellularLocation>
</comment>
<dbReference type="PANTHER" id="PTHR11082:SF31">
    <property type="entry name" value="TRNA-DIHYDROURIDINE(20A_20B) SYNTHASE [NAD(P)+]-LIKE"/>
    <property type="match status" value="1"/>
</dbReference>
<dbReference type="FunCoup" id="A0A3P8YNJ2">
    <property type="interactions" value="269"/>
</dbReference>
<dbReference type="Pfam" id="PF18035">
    <property type="entry name" value="Bap31_Bap29_C"/>
    <property type="match status" value="1"/>
</dbReference>
<sequence>MSPLNMTTNNNVMDMFEKGNILKICAPMVRYSKLAFRSLVRKYDCDICFTPMIVAPDFLRSVKARDSEFTTNKADRPLIVQFAASDAQTLADAACVVAPFSDGVDLNCGCPQRWAMSEGYGACLINKPELVKDMVRHVRNQVDNPNYTTSIKIRIHKELRRTVDMCQKAEAAGVSWITVHGRTAEERHQPVHFDAIKTIKDSLSVPVIANGDIKSLQDVETTHQLTGVDGVMAARGLLANPAMFAGYNETPLECVWDWVDLATDQGTPFTCFHQHLIYMLERVCSQPERKVFNSLHSTAAVIDYLHSTYGLPDTLTTISLEMSLQWTTVACFLYAEIFILLLLCLPFISATRWQRIFQLNIWNRMAKFGNKVFIAMIIILIVFFFDAMREVKKYSGGQPNKNANLHPSTFDHLHMKLFRAQRNLYISGFSLFLWLLMRRVITLINQLATQSGNTAALQTQADNANLAAKKYMEDNELLKQTLMDRKGDKATAEGNELLRKEVEKCKEEQKASKEALKTSQSQLEAMKKQYDELTREYDRLLKEHQTLQESGDKKED</sequence>
<evidence type="ECO:0000256" key="26">
    <source>
        <dbReference type="SAM" id="Phobius"/>
    </source>
</evidence>
<dbReference type="EC" id="1.3.1.90" evidence="22"/>
<dbReference type="Gene3D" id="3.20.20.70">
    <property type="entry name" value="Aldolase class I"/>
    <property type="match status" value="1"/>
</dbReference>
<evidence type="ECO:0000256" key="13">
    <source>
        <dbReference type="ARBA" id="ARBA00022989"/>
    </source>
</evidence>
<dbReference type="GeneTree" id="ENSGT00550000074907"/>
<evidence type="ECO:0000256" key="14">
    <source>
        <dbReference type="ARBA" id="ARBA00023002"/>
    </source>
</evidence>
<dbReference type="Ensembl" id="ENSELUT00000040479.3">
    <property type="protein sequence ID" value="ENSELUP00000018178.3"/>
    <property type="gene ID" value="ENSELUG00000017740.3"/>
</dbReference>
<evidence type="ECO:0000256" key="5">
    <source>
        <dbReference type="ARBA" id="ARBA00022448"/>
    </source>
</evidence>
<dbReference type="InParanoid" id="A0A3P8YNJ2"/>
<dbReference type="KEGG" id="els:105027510"/>
<dbReference type="PROSITE" id="PS01136">
    <property type="entry name" value="UPF0034"/>
    <property type="match status" value="1"/>
</dbReference>
<protein>
    <recommendedName>
        <fullName evidence="23">tRNA-dihydrouridine(20a/20b) synthase [NAD(P)+]-like</fullName>
        <ecNumber evidence="22">1.3.1.90</ecNumber>
    </recommendedName>
    <alternativeName>
        <fullName evidence="24">tRNA-dihydrouridine synthase 4-like</fullName>
    </alternativeName>
</protein>
<evidence type="ECO:0000256" key="7">
    <source>
        <dbReference type="ARBA" id="ARBA00022643"/>
    </source>
</evidence>
<comment type="cofactor">
    <cofactor evidence="1">
        <name>FMN</name>
        <dbReference type="ChEBI" id="CHEBI:58210"/>
    </cofactor>
</comment>
<dbReference type="Gene3D" id="1.20.5.110">
    <property type="match status" value="1"/>
</dbReference>
<dbReference type="InterPro" id="IPR018517">
    <property type="entry name" value="tRNA_hU_synthase_CS"/>
</dbReference>
<evidence type="ECO:0000256" key="12">
    <source>
        <dbReference type="ARBA" id="ARBA00022927"/>
    </source>
</evidence>
<keyword evidence="14" id="KW-0560">Oxidoreductase</keyword>
<keyword evidence="12" id="KW-0653">Protein transport</keyword>
<evidence type="ECO:0000256" key="2">
    <source>
        <dbReference type="ARBA" id="ARBA00002468"/>
    </source>
</evidence>
<evidence type="ECO:0000313" key="30">
    <source>
        <dbReference type="Ensembl" id="ENSELUP00000018178.3"/>
    </source>
</evidence>
<keyword evidence="6" id="KW-0285">Flavoprotein</keyword>
<evidence type="ECO:0000256" key="20">
    <source>
        <dbReference type="ARBA" id="ARBA00052996"/>
    </source>
</evidence>
<dbReference type="InterPro" id="IPR013785">
    <property type="entry name" value="Aldolase_TIM"/>
</dbReference>
<dbReference type="PANTHER" id="PTHR11082">
    <property type="entry name" value="TRNA-DIHYDROURIDINE SYNTHASE"/>
    <property type="match status" value="1"/>
</dbReference>
<keyword evidence="16 26" id="KW-0472">Membrane</keyword>
<evidence type="ECO:0000256" key="15">
    <source>
        <dbReference type="ARBA" id="ARBA00023054"/>
    </source>
</evidence>
<dbReference type="SUPFAM" id="SSF51395">
    <property type="entry name" value="FMN-linked oxidoreductases"/>
    <property type="match status" value="1"/>
</dbReference>
<evidence type="ECO:0000256" key="17">
    <source>
        <dbReference type="ARBA" id="ARBA00050434"/>
    </source>
</evidence>
<evidence type="ECO:0000256" key="1">
    <source>
        <dbReference type="ARBA" id="ARBA00001917"/>
    </source>
</evidence>
<dbReference type="RefSeq" id="XP_010897943.2">
    <property type="nucleotide sequence ID" value="XM_010899641.4"/>
</dbReference>
<organism evidence="30 31">
    <name type="scientific">Esox lucius</name>
    <name type="common">Northern pike</name>
    <dbReference type="NCBI Taxonomy" id="8010"/>
    <lineage>
        <taxon>Eukaryota</taxon>
        <taxon>Metazoa</taxon>
        <taxon>Chordata</taxon>
        <taxon>Craniata</taxon>
        <taxon>Vertebrata</taxon>
        <taxon>Euteleostomi</taxon>
        <taxon>Actinopterygii</taxon>
        <taxon>Neopterygii</taxon>
        <taxon>Teleostei</taxon>
        <taxon>Protacanthopterygii</taxon>
        <taxon>Esociformes</taxon>
        <taxon>Esocidae</taxon>
        <taxon>Esox</taxon>
    </lineage>
</organism>
<evidence type="ECO:0000313" key="31">
    <source>
        <dbReference type="Proteomes" id="UP000265140"/>
    </source>
</evidence>
<keyword evidence="15 25" id="KW-0175">Coiled coil</keyword>
<dbReference type="CDD" id="cd02801">
    <property type="entry name" value="DUS_like_FMN"/>
    <property type="match status" value="1"/>
</dbReference>
<keyword evidence="10" id="KW-0053">Apoptosis</keyword>
<name>A0A3P8YNJ2_ESOLU</name>
<dbReference type="FunFam" id="1.20.5.110:FF:000011">
    <property type="entry name" value="B-cell receptor-associated protein 29"/>
    <property type="match status" value="1"/>
</dbReference>
<comment type="catalytic activity">
    <reaction evidence="17">
        <text>5,6-dihydrouridine(20b) in tRNA + NADP(+) = uridine(20b) in tRNA + NADPH + H(+)</text>
        <dbReference type="Rhea" id="RHEA:53356"/>
        <dbReference type="Rhea" id="RHEA-COMP:13537"/>
        <dbReference type="Rhea" id="RHEA-COMP:13538"/>
        <dbReference type="ChEBI" id="CHEBI:15378"/>
        <dbReference type="ChEBI" id="CHEBI:57783"/>
        <dbReference type="ChEBI" id="CHEBI:58349"/>
        <dbReference type="ChEBI" id="CHEBI:65315"/>
        <dbReference type="ChEBI" id="CHEBI:74443"/>
        <dbReference type="EC" id="1.3.1.90"/>
    </reaction>
    <physiologicalReaction direction="right-to-left" evidence="17">
        <dbReference type="Rhea" id="RHEA:53358"/>
    </physiologicalReaction>
</comment>